<keyword evidence="2" id="KW-0472">Membrane</keyword>
<feature type="domain" description="Excalibur calcium-binding" evidence="4">
    <location>
        <begin position="45"/>
        <end position="79"/>
    </location>
</feature>
<evidence type="ECO:0000313" key="6">
    <source>
        <dbReference type="Proteomes" id="UP001597478"/>
    </source>
</evidence>
<feature type="chain" id="PRO_5045773121" evidence="3">
    <location>
        <begin position="28"/>
        <end position="165"/>
    </location>
</feature>
<protein>
    <submittedName>
        <fullName evidence="5">Excalibur calcium-binding domain-containing protein</fullName>
    </submittedName>
</protein>
<keyword evidence="3" id="KW-0732">Signal</keyword>
<evidence type="ECO:0000256" key="3">
    <source>
        <dbReference type="SAM" id="SignalP"/>
    </source>
</evidence>
<evidence type="ECO:0000259" key="4">
    <source>
        <dbReference type="Pfam" id="PF05901"/>
    </source>
</evidence>
<evidence type="ECO:0000313" key="5">
    <source>
        <dbReference type="EMBL" id="MFD2803076.1"/>
    </source>
</evidence>
<name>A0ABW5WIV3_9PSEU</name>
<proteinExistence type="predicted"/>
<dbReference type="RefSeq" id="WP_377395072.1">
    <property type="nucleotide sequence ID" value="NZ_JBHSAN010000054.1"/>
</dbReference>
<feature type="transmembrane region" description="Helical" evidence="2">
    <location>
        <begin position="137"/>
        <end position="155"/>
    </location>
</feature>
<reference evidence="6" key="1">
    <citation type="journal article" date="2019" name="Int. J. Syst. Evol. Microbiol.">
        <title>The Global Catalogue of Microorganisms (GCM) 10K type strain sequencing project: providing services to taxonomists for standard genome sequencing and annotation.</title>
        <authorList>
            <consortium name="The Broad Institute Genomics Platform"/>
            <consortium name="The Broad Institute Genome Sequencing Center for Infectious Disease"/>
            <person name="Wu L."/>
            <person name="Ma J."/>
        </authorList>
    </citation>
    <scope>NUCLEOTIDE SEQUENCE [LARGE SCALE GENOMIC DNA]</scope>
    <source>
        <strain evidence="6">IBRC-M 10906</strain>
    </source>
</reference>
<sequence>MSVLRRTIIVISTIGLAGLAFTGVSFADDPAASGMSVVAVQQDLDCADFGSQAEAQATLDADPSDPHRLDADNDGIACEDGTPAPPPNGTPPTTTTTTPPTDGGDDGTTNGGDDQQVVPPAGGVDTGGRSDDGGDEGLLALGGLVLVGAGAVFVARRRAQGGTGA</sequence>
<feature type="compositionally biased region" description="Low complexity" evidence="1">
    <location>
        <begin position="91"/>
        <end position="114"/>
    </location>
</feature>
<keyword evidence="6" id="KW-1185">Reference proteome</keyword>
<dbReference type="Proteomes" id="UP001597478">
    <property type="component" value="Unassembled WGS sequence"/>
</dbReference>
<organism evidence="5 6">
    <name type="scientific">Prauserella oleivorans</name>
    <dbReference type="NCBI Taxonomy" id="1478153"/>
    <lineage>
        <taxon>Bacteria</taxon>
        <taxon>Bacillati</taxon>
        <taxon>Actinomycetota</taxon>
        <taxon>Actinomycetes</taxon>
        <taxon>Pseudonocardiales</taxon>
        <taxon>Pseudonocardiaceae</taxon>
        <taxon>Prauserella</taxon>
    </lineage>
</organism>
<dbReference type="EMBL" id="JBHUOF010000049">
    <property type="protein sequence ID" value="MFD2803076.1"/>
    <property type="molecule type" value="Genomic_DNA"/>
</dbReference>
<dbReference type="InterPro" id="IPR008613">
    <property type="entry name" value="Excalibur_Ca-bd_domain"/>
</dbReference>
<keyword evidence="2" id="KW-0812">Transmembrane</keyword>
<feature type="region of interest" description="Disordered" evidence="1">
    <location>
        <begin position="57"/>
        <end position="138"/>
    </location>
</feature>
<evidence type="ECO:0000256" key="2">
    <source>
        <dbReference type="SAM" id="Phobius"/>
    </source>
</evidence>
<evidence type="ECO:0000256" key="1">
    <source>
        <dbReference type="SAM" id="MobiDB-lite"/>
    </source>
</evidence>
<dbReference type="Pfam" id="PF05901">
    <property type="entry name" value="Excalibur"/>
    <property type="match status" value="1"/>
</dbReference>
<accession>A0ABW5WIV3</accession>
<comment type="caution">
    <text evidence="5">The sequence shown here is derived from an EMBL/GenBank/DDBJ whole genome shotgun (WGS) entry which is preliminary data.</text>
</comment>
<feature type="signal peptide" evidence="3">
    <location>
        <begin position="1"/>
        <end position="27"/>
    </location>
</feature>
<gene>
    <name evidence="5" type="ORF">ACFS2C_27150</name>
</gene>
<keyword evidence="2" id="KW-1133">Transmembrane helix</keyword>